<keyword evidence="1" id="KW-0472">Membrane</keyword>
<accession>X0TUD1</accession>
<gene>
    <name evidence="2" type="ORF">S01H1_30326</name>
</gene>
<feature type="transmembrane region" description="Helical" evidence="1">
    <location>
        <begin position="134"/>
        <end position="154"/>
    </location>
</feature>
<feature type="non-terminal residue" evidence="2">
    <location>
        <position position="1"/>
    </location>
</feature>
<dbReference type="AlphaFoldDB" id="X0TUD1"/>
<evidence type="ECO:0008006" key="3">
    <source>
        <dbReference type="Google" id="ProtNLM"/>
    </source>
</evidence>
<feature type="transmembrane region" description="Helical" evidence="1">
    <location>
        <begin position="49"/>
        <end position="68"/>
    </location>
</feature>
<feature type="transmembrane region" description="Helical" evidence="1">
    <location>
        <begin position="75"/>
        <end position="95"/>
    </location>
</feature>
<evidence type="ECO:0000313" key="2">
    <source>
        <dbReference type="EMBL" id="GAF96829.1"/>
    </source>
</evidence>
<keyword evidence="1" id="KW-1133">Transmembrane helix</keyword>
<feature type="transmembrane region" description="Helical" evidence="1">
    <location>
        <begin position="101"/>
        <end position="122"/>
    </location>
</feature>
<evidence type="ECO:0000256" key="1">
    <source>
        <dbReference type="SAM" id="Phobius"/>
    </source>
</evidence>
<proteinExistence type="predicted"/>
<organism evidence="2">
    <name type="scientific">marine sediment metagenome</name>
    <dbReference type="NCBI Taxonomy" id="412755"/>
    <lineage>
        <taxon>unclassified sequences</taxon>
        <taxon>metagenomes</taxon>
        <taxon>ecological metagenomes</taxon>
    </lineage>
</organism>
<reference evidence="2" key="1">
    <citation type="journal article" date="2014" name="Front. Microbiol.">
        <title>High frequency of phylogenetically diverse reductive dehalogenase-homologous genes in deep subseafloor sedimentary metagenomes.</title>
        <authorList>
            <person name="Kawai M."/>
            <person name="Futagami T."/>
            <person name="Toyoda A."/>
            <person name="Takaki Y."/>
            <person name="Nishi S."/>
            <person name="Hori S."/>
            <person name="Arai W."/>
            <person name="Tsubouchi T."/>
            <person name="Morono Y."/>
            <person name="Uchiyama I."/>
            <person name="Ito T."/>
            <person name="Fujiyama A."/>
            <person name="Inagaki F."/>
            <person name="Takami H."/>
        </authorList>
    </citation>
    <scope>NUCLEOTIDE SEQUENCE</scope>
    <source>
        <strain evidence="2">Expedition CK06-06</strain>
    </source>
</reference>
<keyword evidence="1" id="KW-0812">Transmembrane</keyword>
<feature type="non-terminal residue" evidence="2">
    <location>
        <position position="276"/>
    </location>
</feature>
<name>X0TUD1_9ZZZZ</name>
<sequence length="276" mass="30561">LLLALVLFSPRAFARQVVGTFVEAREDHGLSLDENLADVAAYLFKDKWGLSYAGLLCMAALGALSLGIQRRWSHLVPLVLWLGGALAALLFHWPLRRHQLFLPMPALVALGGLCVWRAMSGLRTYRLASAAERSLTVAASVAMVLAAMNLVPIVRAHLAQRADSLAKRKEAPTHAVALQFLESHTPADSVIITDDPMLAFKSGRLIPPALAVPSFRRVEAGELPSSLLIDLTEKVRPSAVLFWERRLSRATEYFDWVSANYCAIRGYPRKEWMRLI</sequence>
<dbReference type="EMBL" id="BARS01018655">
    <property type="protein sequence ID" value="GAF96829.1"/>
    <property type="molecule type" value="Genomic_DNA"/>
</dbReference>
<comment type="caution">
    <text evidence="2">The sequence shown here is derived from an EMBL/GenBank/DDBJ whole genome shotgun (WGS) entry which is preliminary data.</text>
</comment>
<protein>
    <recommendedName>
        <fullName evidence="3">Glycosyltransferase RgtA/B/C/D-like domain-containing protein</fullName>
    </recommendedName>
</protein>